<dbReference type="EC" id="2.6.1.98" evidence="2"/>
<dbReference type="InterPro" id="IPR015421">
    <property type="entry name" value="PyrdxlP-dep_Trfase_major"/>
</dbReference>
<evidence type="ECO:0000256" key="1">
    <source>
        <dbReference type="ARBA" id="ARBA00022898"/>
    </source>
</evidence>
<evidence type="ECO:0000313" key="2">
    <source>
        <dbReference type="EMBL" id="VAX20976.1"/>
    </source>
</evidence>
<proteinExistence type="predicted"/>
<dbReference type="SUPFAM" id="SSF53383">
    <property type="entry name" value="PLP-dependent transferases"/>
    <property type="match status" value="1"/>
</dbReference>
<accession>A0A3B1BRP2</accession>
<dbReference type="Pfam" id="PF01041">
    <property type="entry name" value="DegT_DnrJ_EryC1"/>
    <property type="match status" value="1"/>
</dbReference>
<dbReference type="PIRSF" id="PIRSF000390">
    <property type="entry name" value="PLP_StrS"/>
    <property type="match status" value="1"/>
</dbReference>
<dbReference type="GO" id="GO:0008483">
    <property type="term" value="F:transaminase activity"/>
    <property type="evidence" value="ECO:0007669"/>
    <property type="project" value="UniProtKB-KW"/>
</dbReference>
<dbReference type="AlphaFoldDB" id="A0A3B1BRP2"/>
<dbReference type="GO" id="GO:0000271">
    <property type="term" value="P:polysaccharide biosynthetic process"/>
    <property type="evidence" value="ECO:0007669"/>
    <property type="project" value="TreeGrafter"/>
</dbReference>
<reference evidence="2" key="1">
    <citation type="submission" date="2018-06" db="EMBL/GenBank/DDBJ databases">
        <authorList>
            <person name="Zhirakovskaya E."/>
        </authorList>
    </citation>
    <scope>NUCLEOTIDE SEQUENCE</scope>
</reference>
<name>A0A3B1BRP2_9ZZZZ</name>
<dbReference type="CDD" id="cd00616">
    <property type="entry name" value="AHBA_syn"/>
    <property type="match status" value="1"/>
</dbReference>
<feature type="non-terminal residue" evidence="2">
    <location>
        <position position="322"/>
    </location>
</feature>
<dbReference type="InterPro" id="IPR000653">
    <property type="entry name" value="DegT/StrS_aminotransferase"/>
</dbReference>
<dbReference type="EMBL" id="UOGC01000113">
    <property type="protein sequence ID" value="VAX20976.1"/>
    <property type="molecule type" value="Genomic_DNA"/>
</dbReference>
<dbReference type="PANTHER" id="PTHR30244:SF42">
    <property type="entry name" value="UDP-2-ACETAMIDO-2-DEOXY-3-OXO-D-GLUCURONATE AMINOTRANSFERASE"/>
    <property type="match status" value="1"/>
</dbReference>
<dbReference type="FunFam" id="3.40.640.10:FF:000089">
    <property type="entry name" value="Aminotransferase, DegT/DnrJ/EryC1/StrS family"/>
    <property type="match status" value="1"/>
</dbReference>
<sequence length="322" mass="34994">MKIQFIDLKTQYASMRNEINERIQKVLDHGQYILGPEIAELEKNLAEYVGAKHCVTCASGTDALLLSLMALGVKAGDEVITSPFTFIATAETIALLGAKPVFVDIKRNTYNIDPEKIEAAITDRTKAIMPVDLYGQPADYDAINAVAQKHGLKVIEDAAQSFGATYKGEQAGALGDIGCASFFPAKPLGCYGDGGACFTDDDNFAEDMKARRVHGQKRRYVHDLLGVNARMDTIQAAIVLVKLAHFPGEVKMREKAANRYAKLLSGVATSPYIMDGATSVYAQYTVEVEGRDGVQAKLKEEGVPTAVHYPMPLHLQPVFSGF</sequence>
<dbReference type="Gene3D" id="3.90.1150.10">
    <property type="entry name" value="Aspartate Aminotransferase, domain 1"/>
    <property type="match status" value="1"/>
</dbReference>
<dbReference type="InterPro" id="IPR015424">
    <property type="entry name" value="PyrdxlP-dep_Trfase"/>
</dbReference>
<gene>
    <name evidence="2" type="ORF">MNBD_NITROSPINAE01-150</name>
</gene>
<keyword evidence="2" id="KW-0032">Aminotransferase</keyword>
<protein>
    <submittedName>
        <fullName evidence="2">Glutamate--UDP-2-acetamido-2-deoxy-D-ribohex-3-uluronic acid aminotransferase (PLP cofactor)</fullName>
        <ecNumber evidence="2">2.6.1.98</ecNumber>
    </submittedName>
</protein>
<organism evidence="2">
    <name type="scientific">hydrothermal vent metagenome</name>
    <dbReference type="NCBI Taxonomy" id="652676"/>
    <lineage>
        <taxon>unclassified sequences</taxon>
        <taxon>metagenomes</taxon>
        <taxon>ecological metagenomes</taxon>
    </lineage>
</organism>
<keyword evidence="2" id="KW-0808">Transferase</keyword>
<dbReference type="Gene3D" id="3.40.640.10">
    <property type="entry name" value="Type I PLP-dependent aspartate aminotransferase-like (Major domain)"/>
    <property type="match status" value="1"/>
</dbReference>
<dbReference type="GO" id="GO:0030170">
    <property type="term" value="F:pyridoxal phosphate binding"/>
    <property type="evidence" value="ECO:0007669"/>
    <property type="project" value="UniProtKB-ARBA"/>
</dbReference>
<dbReference type="InterPro" id="IPR015422">
    <property type="entry name" value="PyrdxlP-dep_Trfase_small"/>
</dbReference>
<dbReference type="PANTHER" id="PTHR30244">
    <property type="entry name" value="TRANSAMINASE"/>
    <property type="match status" value="1"/>
</dbReference>
<keyword evidence="1" id="KW-0663">Pyridoxal phosphate</keyword>